<dbReference type="CDD" id="cd10924">
    <property type="entry name" value="CE4_COG4878"/>
    <property type="match status" value="1"/>
</dbReference>
<dbReference type="RefSeq" id="WP_045670509.1">
    <property type="nucleotide sequence ID" value="NZ_CP011058.1"/>
</dbReference>
<accession>A0A0D5NIG0</accession>
<reference evidence="2 3" key="1">
    <citation type="journal article" date="2015" name="J. Biotechnol.">
        <title>Complete genome sequence of Paenibacillus beijingensis 7188(T) (=DSM 24997(T)), a novel rhizobacterium from jujube garden soil.</title>
        <authorList>
            <person name="Kwak Y."/>
            <person name="Shin J.H."/>
        </authorList>
    </citation>
    <scope>NUCLEOTIDE SEQUENCE [LARGE SCALE GENOMIC DNA]</scope>
    <source>
        <strain evidence="2 3">DSM 24997</strain>
    </source>
</reference>
<dbReference type="PATRIC" id="fig|1126833.4.peg.2502"/>
<keyword evidence="1" id="KW-0812">Transmembrane</keyword>
<dbReference type="HOGENOM" id="CLU_031111_0_0_9"/>
<dbReference type="KEGG" id="pbj:VN24_11420"/>
<proteinExistence type="predicted"/>
<feature type="transmembrane region" description="Helical" evidence="1">
    <location>
        <begin position="12"/>
        <end position="34"/>
    </location>
</feature>
<dbReference type="GO" id="GO:0005975">
    <property type="term" value="P:carbohydrate metabolic process"/>
    <property type="evidence" value="ECO:0007669"/>
    <property type="project" value="InterPro"/>
</dbReference>
<dbReference type="InterPro" id="IPR018695">
    <property type="entry name" value="DUF2194"/>
</dbReference>
<dbReference type="SUPFAM" id="SSF88713">
    <property type="entry name" value="Glycoside hydrolase/deacetylase"/>
    <property type="match status" value="1"/>
</dbReference>
<organism evidence="2 3">
    <name type="scientific">Paenibacillus beijingensis</name>
    <dbReference type="NCBI Taxonomy" id="1126833"/>
    <lineage>
        <taxon>Bacteria</taxon>
        <taxon>Bacillati</taxon>
        <taxon>Bacillota</taxon>
        <taxon>Bacilli</taxon>
        <taxon>Bacillales</taxon>
        <taxon>Paenibacillaceae</taxon>
        <taxon>Paenibacillus</taxon>
    </lineage>
</organism>
<gene>
    <name evidence="2" type="ORF">VN24_11420</name>
</gene>
<reference evidence="3" key="2">
    <citation type="submission" date="2015-03" db="EMBL/GenBank/DDBJ databases">
        <title>Genome sequence of Paenibacillus beijingensis strain DSM 24997T.</title>
        <authorList>
            <person name="Kwak Y."/>
            <person name="Shin J.-H."/>
        </authorList>
    </citation>
    <scope>NUCLEOTIDE SEQUENCE [LARGE SCALE GENOMIC DNA]</scope>
    <source>
        <strain evidence="3">DSM 24997</strain>
    </source>
</reference>
<dbReference type="Pfam" id="PF09960">
    <property type="entry name" value="DUF2194"/>
    <property type="match status" value="1"/>
</dbReference>
<dbReference type="InterPro" id="IPR011330">
    <property type="entry name" value="Glyco_hydro/deAcase_b/a-brl"/>
</dbReference>
<name>A0A0D5NIG0_9BACL</name>
<keyword evidence="1" id="KW-0472">Membrane</keyword>
<dbReference type="OrthoDB" id="9761886at2"/>
<keyword evidence="3" id="KW-1185">Reference proteome</keyword>
<protein>
    <recommendedName>
        <fullName evidence="4">DUF2194 domain-containing protein</fullName>
    </recommendedName>
</protein>
<evidence type="ECO:0000313" key="2">
    <source>
        <dbReference type="EMBL" id="AJY75076.1"/>
    </source>
</evidence>
<dbReference type="STRING" id="1126833.VN24_11420"/>
<keyword evidence="1" id="KW-1133">Transmembrane helix</keyword>
<evidence type="ECO:0000313" key="3">
    <source>
        <dbReference type="Proteomes" id="UP000032633"/>
    </source>
</evidence>
<evidence type="ECO:0000256" key="1">
    <source>
        <dbReference type="SAM" id="Phobius"/>
    </source>
</evidence>
<dbReference type="Proteomes" id="UP000032633">
    <property type="component" value="Chromosome"/>
</dbReference>
<dbReference type="AlphaFoldDB" id="A0A0D5NIG0"/>
<dbReference type="EMBL" id="CP011058">
    <property type="protein sequence ID" value="AJY75076.1"/>
    <property type="molecule type" value="Genomic_DNA"/>
</dbReference>
<sequence length="611" mass="67860">MAREKIRLNPSIYMIIGGIAVIAVVLLLTQSSFFQKFGNQNDNRDLAQRMRAAASAGIPQPGGSPFCLVYNGSDAFSSKVNGQASRVLGYMKKPVQMTDIRKAGADYRGCQAVIISLESLRLIGDINRLASYVEQGGSVLLTIVPEPDDAYYLLSRKLGILDTGNWVSKTGIRLYDNVIIGQSGLHIDDDFITNTVLQVELDSDSHIHAATSDGTPLLWSRRYGSGSFTVFNGTMLQEKINRGLLAGAISMLQPDFIYPVFNAKVMYIDDFPAPLPAKTELDISPRYKGDLPEFYRNVWWKDMLRAASRYNVKYSGVIIESYNHNVAAPFSSPEDSDREGLIAFGRELLKQGGELGLHGYNHQSLTMDETTARNYGYKAWSSPENMSLSIDEALRFAKASFPNYTLSTYVPPSNVLGPEGRQALKRSWPEVAVVASLYGEDASGFSYVQEFELAKDGVLEMPRITSGYMNEPYGTWFAASALTLHGYFSHFVHPDDLIDEDRNHDMKWESLYEHFSDMLKELQMTYPWLEAKTSAQAAVAVENVLTSGIQLQHNGNSIEGTVSGNGGNLSFFLRTTKKIARLSDCEVRKIDDGVYLVRASEPTFTIELKEA</sequence>
<evidence type="ECO:0008006" key="4">
    <source>
        <dbReference type="Google" id="ProtNLM"/>
    </source>
</evidence>